<feature type="compositionally biased region" description="Polar residues" evidence="1">
    <location>
        <begin position="63"/>
        <end position="75"/>
    </location>
</feature>
<proteinExistence type="predicted"/>
<accession>A0A6C0J0B2</accession>
<feature type="region of interest" description="Disordered" evidence="1">
    <location>
        <begin position="63"/>
        <end position="82"/>
    </location>
</feature>
<evidence type="ECO:0000313" key="2">
    <source>
        <dbReference type="EMBL" id="QHT99068.1"/>
    </source>
</evidence>
<organism evidence="2">
    <name type="scientific">viral metagenome</name>
    <dbReference type="NCBI Taxonomy" id="1070528"/>
    <lineage>
        <taxon>unclassified sequences</taxon>
        <taxon>metagenomes</taxon>
        <taxon>organismal metagenomes</taxon>
    </lineage>
</organism>
<evidence type="ECO:0000256" key="1">
    <source>
        <dbReference type="SAM" id="MobiDB-lite"/>
    </source>
</evidence>
<name>A0A6C0J0B2_9ZZZZ</name>
<sequence>MSETIIDLSSHLNLSNNDILLWSYNDKIDIYNKHTQYVNNHENDIKSIEKNIDINDTISDTKNNTISNKLSSPDDNNNDSKELLRPSLSKLLKEEKKHKKKEAVQIITPLELIMRESNSHEISKDDIKESIINLISRNDYIKVFGKKKSADTMSAFINNKWNKSIIQFISFLFDKKIIYNKNEIIYQKNEGTIII</sequence>
<reference evidence="2" key="1">
    <citation type="journal article" date="2020" name="Nature">
        <title>Giant virus diversity and host interactions through global metagenomics.</title>
        <authorList>
            <person name="Schulz F."/>
            <person name="Roux S."/>
            <person name="Paez-Espino D."/>
            <person name="Jungbluth S."/>
            <person name="Walsh D.A."/>
            <person name="Denef V.J."/>
            <person name="McMahon K.D."/>
            <person name="Konstantinidis K.T."/>
            <person name="Eloe-Fadrosh E.A."/>
            <person name="Kyrpides N.C."/>
            <person name="Woyke T."/>
        </authorList>
    </citation>
    <scope>NUCLEOTIDE SEQUENCE</scope>
    <source>
        <strain evidence="2">GVMAG-M-3300025695-21</strain>
    </source>
</reference>
<dbReference type="EMBL" id="MN740301">
    <property type="protein sequence ID" value="QHT99068.1"/>
    <property type="molecule type" value="Genomic_DNA"/>
</dbReference>
<protein>
    <submittedName>
        <fullName evidence="2">Uncharacterized protein</fullName>
    </submittedName>
</protein>
<dbReference type="AlphaFoldDB" id="A0A6C0J0B2"/>